<keyword evidence="3" id="KW-1185">Reference proteome</keyword>
<organism evidence="2 3">
    <name type="scientific">Thalictrum thalictroides</name>
    <name type="common">Rue-anemone</name>
    <name type="synonym">Anemone thalictroides</name>
    <dbReference type="NCBI Taxonomy" id="46969"/>
    <lineage>
        <taxon>Eukaryota</taxon>
        <taxon>Viridiplantae</taxon>
        <taxon>Streptophyta</taxon>
        <taxon>Embryophyta</taxon>
        <taxon>Tracheophyta</taxon>
        <taxon>Spermatophyta</taxon>
        <taxon>Magnoliopsida</taxon>
        <taxon>Ranunculales</taxon>
        <taxon>Ranunculaceae</taxon>
        <taxon>Thalictroideae</taxon>
        <taxon>Thalictrum</taxon>
    </lineage>
</organism>
<gene>
    <name evidence="2" type="ORF">FRX31_033114</name>
</gene>
<proteinExistence type="predicted"/>
<keyword evidence="1" id="KW-0472">Membrane</keyword>
<sequence length="93" mass="10127">DREILLFLVILGWFLVAGTFILCGFVCDCLSMVRKQGNNLFGYVLRGSEGNLLAATVEPSFLVSNTFSRICAVKGFVIVVGTAAWRITTSSTM</sequence>
<feature type="non-terminal residue" evidence="2">
    <location>
        <position position="93"/>
    </location>
</feature>
<feature type="transmembrane region" description="Helical" evidence="1">
    <location>
        <begin position="6"/>
        <end position="27"/>
    </location>
</feature>
<protein>
    <submittedName>
        <fullName evidence="2">Uncharacterized protein</fullName>
    </submittedName>
</protein>
<dbReference type="EMBL" id="JABWDY010041572">
    <property type="protein sequence ID" value="KAF5177299.1"/>
    <property type="molecule type" value="Genomic_DNA"/>
</dbReference>
<dbReference type="AlphaFoldDB" id="A0A7J6UXJ7"/>
<comment type="caution">
    <text evidence="2">The sequence shown here is derived from an EMBL/GenBank/DDBJ whole genome shotgun (WGS) entry which is preliminary data.</text>
</comment>
<dbReference type="Proteomes" id="UP000554482">
    <property type="component" value="Unassembled WGS sequence"/>
</dbReference>
<keyword evidence="1" id="KW-0812">Transmembrane</keyword>
<reference evidence="2 3" key="1">
    <citation type="submission" date="2020-06" db="EMBL/GenBank/DDBJ databases">
        <title>Transcriptomic and genomic resources for Thalictrum thalictroides and T. hernandezii: Facilitating candidate gene discovery in an emerging model plant lineage.</title>
        <authorList>
            <person name="Arias T."/>
            <person name="Riano-Pachon D.M."/>
            <person name="Di Stilio V.S."/>
        </authorList>
    </citation>
    <scope>NUCLEOTIDE SEQUENCE [LARGE SCALE GENOMIC DNA]</scope>
    <source>
        <strain evidence="3">cv. WT478/WT964</strain>
        <tissue evidence="2">Leaves</tissue>
    </source>
</reference>
<evidence type="ECO:0000313" key="3">
    <source>
        <dbReference type="Proteomes" id="UP000554482"/>
    </source>
</evidence>
<keyword evidence="1" id="KW-1133">Transmembrane helix</keyword>
<evidence type="ECO:0000313" key="2">
    <source>
        <dbReference type="EMBL" id="KAF5177299.1"/>
    </source>
</evidence>
<name>A0A7J6UXJ7_THATH</name>
<evidence type="ECO:0000256" key="1">
    <source>
        <dbReference type="SAM" id="Phobius"/>
    </source>
</evidence>
<accession>A0A7J6UXJ7</accession>